<proteinExistence type="predicted"/>
<accession>A0ACC3D3U4</accession>
<evidence type="ECO:0000313" key="1">
    <source>
        <dbReference type="EMBL" id="KAK3061431.1"/>
    </source>
</evidence>
<dbReference type="EMBL" id="JAWDJW010007849">
    <property type="protein sequence ID" value="KAK3061431.1"/>
    <property type="molecule type" value="Genomic_DNA"/>
</dbReference>
<comment type="caution">
    <text evidence="1">The sequence shown here is derived from an EMBL/GenBank/DDBJ whole genome shotgun (WGS) entry which is preliminary data.</text>
</comment>
<name>A0ACC3D3U4_9PEZI</name>
<protein>
    <submittedName>
        <fullName evidence="1">Uncharacterized protein</fullName>
    </submittedName>
</protein>
<dbReference type="Proteomes" id="UP001186974">
    <property type="component" value="Unassembled WGS sequence"/>
</dbReference>
<organism evidence="1 2">
    <name type="scientific">Coniosporium uncinatum</name>
    <dbReference type="NCBI Taxonomy" id="93489"/>
    <lineage>
        <taxon>Eukaryota</taxon>
        <taxon>Fungi</taxon>
        <taxon>Dikarya</taxon>
        <taxon>Ascomycota</taxon>
        <taxon>Pezizomycotina</taxon>
        <taxon>Dothideomycetes</taxon>
        <taxon>Dothideomycetes incertae sedis</taxon>
        <taxon>Coniosporium</taxon>
    </lineage>
</organism>
<reference evidence="1" key="1">
    <citation type="submission" date="2024-09" db="EMBL/GenBank/DDBJ databases">
        <title>Black Yeasts Isolated from many extreme environments.</title>
        <authorList>
            <person name="Coleine C."/>
            <person name="Stajich J.E."/>
            <person name="Selbmann L."/>
        </authorList>
    </citation>
    <scope>NUCLEOTIDE SEQUENCE</scope>
    <source>
        <strain evidence="1">CCFEE 5737</strain>
    </source>
</reference>
<gene>
    <name evidence="1" type="ORF">LTS18_006290</name>
</gene>
<sequence>MDLVVGAPGHLLQQAQRHQQAVQIGGSSILVLAGISFVAKKYGLGQKTKPLPFVFYGPAGRCSRTDVISTSEEIFEYSKTFKYVIRGTPNSLGADHTYYFCELPVRASMCTDLTTTITVTDLSPYVDSASLLYTTIPMSHTDNRTTGGGEAKITEVKSSWGHVFMKGIPVAFLALMTAMGLSHATIRAAFYRFVKHFEKPSVDEQSNASMQNVITRLESLSDSVVALSKKYESDVNAVQNRVESLAMSFPRPASPKEEEGKLKAFDKRYEAQMDRKLGVFFESQNGEFLKIAEQLKVGLAEAVKPLYDSKKADEKAAVTSRSSVDGILKEILANTSKTDECTKSLKKGLDTVKSEMAAGFGKQAEKVTELTEGLKSVNATLRNEIDRTNSLERSVQDQKKAFDTRLEGFAARMEMMQDAHNQSSSLTTDRMTAIENLLAKSGQELKEVKKELKEVKREKDEQMNVHNERIEATERQMKKKDEEIELLKGRVTAGEKQSKEKDEEVKVLKAQDVGIQAVTEAQKQDIVKLTERFTGLEKKTGEIIDYETLRETITEVIIKIFNTPMDVESEKETAEARHAGRLQGIIKDMIRAETTTKSASLVQELLVTEFSAALELLSKTKMPMDIQAARNSSPLLNTLYGIYEHFNTESRRGDPMS</sequence>
<feature type="non-terminal residue" evidence="1">
    <location>
        <position position="657"/>
    </location>
</feature>
<evidence type="ECO:0000313" key="2">
    <source>
        <dbReference type="Proteomes" id="UP001186974"/>
    </source>
</evidence>
<keyword evidence="2" id="KW-1185">Reference proteome</keyword>